<evidence type="ECO:0000313" key="12">
    <source>
        <dbReference type="Proteomes" id="UP000541444"/>
    </source>
</evidence>
<dbReference type="GO" id="GO:0003700">
    <property type="term" value="F:DNA-binding transcription factor activity"/>
    <property type="evidence" value="ECO:0007669"/>
    <property type="project" value="InterPro"/>
</dbReference>
<comment type="similarity">
    <text evidence="8">Belongs to the AP2/ERF transcription factor family. ERF subfamily.</text>
</comment>
<evidence type="ECO:0000256" key="8">
    <source>
        <dbReference type="ARBA" id="ARBA00024343"/>
    </source>
</evidence>
<dbReference type="CDD" id="cd00018">
    <property type="entry name" value="AP2"/>
    <property type="match status" value="1"/>
</dbReference>
<evidence type="ECO:0000256" key="9">
    <source>
        <dbReference type="SAM" id="MobiDB-lite"/>
    </source>
</evidence>
<feature type="region of interest" description="Disordered" evidence="9">
    <location>
        <begin position="108"/>
        <end position="134"/>
    </location>
</feature>
<keyword evidence="6" id="KW-0804">Transcription</keyword>
<dbReference type="Pfam" id="PF00847">
    <property type="entry name" value="AP2"/>
    <property type="match status" value="1"/>
</dbReference>
<dbReference type="PANTHER" id="PTHR31241:SF62">
    <property type="entry name" value="DEHYDRATION-RESPONSIVE ELEMENT-BINDING PROTEIN 2D"/>
    <property type="match status" value="1"/>
</dbReference>
<evidence type="ECO:0000256" key="5">
    <source>
        <dbReference type="ARBA" id="ARBA00023159"/>
    </source>
</evidence>
<reference evidence="11 12" key="1">
    <citation type="journal article" date="2020" name="IScience">
        <title>Genome Sequencing of the Endangered Kingdonia uniflora (Circaeasteraceae, Ranunculales) Reveals Potential Mechanisms of Evolutionary Specialization.</title>
        <authorList>
            <person name="Sun Y."/>
            <person name="Deng T."/>
            <person name="Zhang A."/>
            <person name="Moore M.J."/>
            <person name="Landis J.B."/>
            <person name="Lin N."/>
            <person name="Zhang H."/>
            <person name="Zhang X."/>
            <person name="Huang J."/>
            <person name="Zhang X."/>
            <person name="Sun H."/>
            <person name="Wang H."/>
        </authorList>
    </citation>
    <scope>NUCLEOTIDE SEQUENCE [LARGE SCALE GENOMIC DNA]</scope>
    <source>
        <strain evidence="11">TB1705</strain>
        <tissue evidence="11">Leaf</tissue>
    </source>
</reference>
<evidence type="ECO:0000313" key="11">
    <source>
        <dbReference type="EMBL" id="KAF6146913.1"/>
    </source>
</evidence>
<sequence>MKGKGGLENSDCKFRGVRQRTYEKWVSEIREPKTKKHHWLGTFDTAVDAAHAYDKAALDMHGNGTQLNLPQDLAVEMEYSTMALDQAENDGVVELETDDDREDGVAMIEADDKKESREKGGQVESDDRKDDSRIESKPCLVDEFSLLTDEANMENEIFDLDALILKTSISLHNEARLMQDSDECVYDDPVQLPSNENDQSSHLTLDYYDFDLSQLFSEDHGCNTT</sequence>
<protein>
    <recommendedName>
        <fullName evidence="10">AP2/ERF domain-containing protein</fullName>
    </recommendedName>
</protein>
<dbReference type="PROSITE" id="PS51032">
    <property type="entry name" value="AP2_ERF"/>
    <property type="match status" value="1"/>
</dbReference>
<evidence type="ECO:0000256" key="4">
    <source>
        <dbReference type="ARBA" id="ARBA00023125"/>
    </source>
</evidence>
<dbReference type="InterPro" id="IPR001471">
    <property type="entry name" value="AP2/ERF_dom"/>
</dbReference>
<dbReference type="PRINTS" id="PR00367">
    <property type="entry name" value="ETHRSPELEMNT"/>
</dbReference>
<dbReference type="EMBL" id="JACGCM010001948">
    <property type="protein sequence ID" value="KAF6146913.1"/>
    <property type="molecule type" value="Genomic_DNA"/>
</dbReference>
<name>A0A7J7LW93_9MAGN</name>
<dbReference type="InterPro" id="IPR016177">
    <property type="entry name" value="DNA-bd_dom_sf"/>
</dbReference>
<comment type="subcellular location">
    <subcellularLocation>
        <location evidence="1">Nucleus</location>
    </subcellularLocation>
</comment>
<keyword evidence="2" id="KW-0805">Transcription regulation</keyword>
<dbReference type="Gene3D" id="3.30.730.10">
    <property type="entry name" value="AP2/ERF domain"/>
    <property type="match status" value="1"/>
</dbReference>
<dbReference type="InterPro" id="IPR036955">
    <property type="entry name" value="AP2/ERF_dom_sf"/>
</dbReference>
<keyword evidence="12" id="KW-1185">Reference proteome</keyword>
<evidence type="ECO:0000256" key="6">
    <source>
        <dbReference type="ARBA" id="ARBA00023163"/>
    </source>
</evidence>
<keyword evidence="5" id="KW-0010">Activator</keyword>
<evidence type="ECO:0000256" key="3">
    <source>
        <dbReference type="ARBA" id="ARBA00023016"/>
    </source>
</evidence>
<comment type="caution">
    <text evidence="11">The sequence shown here is derived from an EMBL/GenBank/DDBJ whole genome shotgun (WGS) entry which is preliminary data.</text>
</comment>
<dbReference type="GO" id="GO:0005634">
    <property type="term" value="C:nucleus"/>
    <property type="evidence" value="ECO:0007669"/>
    <property type="project" value="UniProtKB-SubCell"/>
</dbReference>
<keyword evidence="7" id="KW-0539">Nucleus</keyword>
<evidence type="ECO:0000256" key="7">
    <source>
        <dbReference type="ARBA" id="ARBA00023242"/>
    </source>
</evidence>
<gene>
    <name evidence="11" type="ORF">GIB67_036632</name>
</gene>
<evidence type="ECO:0000256" key="2">
    <source>
        <dbReference type="ARBA" id="ARBA00023015"/>
    </source>
</evidence>
<dbReference type="GO" id="GO:0006950">
    <property type="term" value="P:response to stress"/>
    <property type="evidence" value="ECO:0007669"/>
    <property type="project" value="TreeGrafter"/>
</dbReference>
<dbReference type="SMART" id="SM00380">
    <property type="entry name" value="AP2"/>
    <property type="match status" value="1"/>
</dbReference>
<keyword evidence="3" id="KW-0346">Stress response</keyword>
<keyword evidence="4" id="KW-0238">DNA-binding</keyword>
<proteinExistence type="inferred from homology"/>
<feature type="compositionally biased region" description="Basic and acidic residues" evidence="9">
    <location>
        <begin position="110"/>
        <end position="134"/>
    </location>
</feature>
<dbReference type="AlphaFoldDB" id="A0A7J7LW93"/>
<dbReference type="Proteomes" id="UP000541444">
    <property type="component" value="Unassembled WGS sequence"/>
</dbReference>
<organism evidence="11 12">
    <name type="scientific">Kingdonia uniflora</name>
    <dbReference type="NCBI Taxonomy" id="39325"/>
    <lineage>
        <taxon>Eukaryota</taxon>
        <taxon>Viridiplantae</taxon>
        <taxon>Streptophyta</taxon>
        <taxon>Embryophyta</taxon>
        <taxon>Tracheophyta</taxon>
        <taxon>Spermatophyta</taxon>
        <taxon>Magnoliopsida</taxon>
        <taxon>Ranunculales</taxon>
        <taxon>Circaeasteraceae</taxon>
        <taxon>Kingdonia</taxon>
    </lineage>
</organism>
<dbReference type="GO" id="GO:0045893">
    <property type="term" value="P:positive regulation of DNA-templated transcription"/>
    <property type="evidence" value="ECO:0007669"/>
    <property type="project" value="TreeGrafter"/>
</dbReference>
<feature type="domain" description="AP2/ERF" evidence="10">
    <location>
        <begin position="13"/>
        <end position="70"/>
    </location>
</feature>
<evidence type="ECO:0000259" key="10">
    <source>
        <dbReference type="PROSITE" id="PS51032"/>
    </source>
</evidence>
<dbReference type="FunFam" id="3.30.730.10:FF:000001">
    <property type="entry name" value="Ethylene-responsive transcription factor 2"/>
    <property type="match status" value="1"/>
</dbReference>
<evidence type="ECO:0000256" key="1">
    <source>
        <dbReference type="ARBA" id="ARBA00004123"/>
    </source>
</evidence>
<dbReference type="PANTHER" id="PTHR31241">
    <property type="entry name" value="DEHYDRATION-RESPONSIVE ELEMENT-BINDING PROTEIN 2C"/>
    <property type="match status" value="1"/>
</dbReference>
<dbReference type="OrthoDB" id="550883at2759"/>
<dbReference type="SUPFAM" id="SSF54171">
    <property type="entry name" value="DNA-binding domain"/>
    <property type="match status" value="1"/>
</dbReference>
<dbReference type="GO" id="GO:0000976">
    <property type="term" value="F:transcription cis-regulatory region binding"/>
    <property type="evidence" value="ECO:0007669"/>
    <property type="project" value="TreeGrafter"/>
</dbReference>
<accession>A0A7J7LW93</accession>